<dbReference type="NCBIfam" id="NF002231">
    <property type="entry name" value="PRK01130.1"/>
    <property type="match status" value="1"/>
</dbReference>
<evidence type="ECO:0000256" key="5">
    <source>
        <dbReference type="ARBA" id="ARBA00023235"/>
    </source>
</evidence>
<comment type="catalytic activity">
    <reaction evidence="1 7">
        <text>an N-acyl-D-glucosamine 6-phosphate = an N-acyl-D-mannosamine 6-phosphate</text>
        <dbReference type="Rhea" id="RHEA:23932"/>
        <dbReference type="ChEBI" id="CHEBI:57599"/>
        <dbReference type="ChEBI" id="CHEBI:57666"/>
        <dbReference type="EC" id="5.1.3.9"/>
    </reaction>
</comment>
<comment type="pathway">
    <text evidence="3 7">Amino-sugar metabolism; N-acetylneuraminate degradation; D-fructose 6-phosphate from N-acetylneuraminate: step 3/5.</text>
</comment>
<evidence type="ECO:0000256" key="4">
    <source>
        <dbReference type="ARBA" id="ARBA00007439"/>
    </source>
</evidence>
<comment type="similarity">
    <text evidence="4 7">Belongs to the NanE family.</text>
</comment>
<dbReference type="GO" id="GO:0047465">
    <property type="term" value="F:N-acylglucosamine-6-phosphate 2-epimerase activity"/>
    <property type="evidence" value="ECO:0007669"/>
    <property type="project" value="UniProtKB-EC"/>
</dbReference>
<comment type="function">
    <text evidence="2 7">Converts N-acetylmannosamine-6-phosphate (ManNAc-6-P) to N-acetylglucosamine-6-phosphate (GlcNAc-6-P).</text>
</comment>
<evidence type="ECO:0000256" key="6">
    <source>
        <dbReference type="ARBA" id="ARBA00023277"/>
    </source>
</evidence>
<dbReference type="GO" id="GO:0006053">
    <property type="term" value="P:N-acetylmannosamine catabolic process"/>
    <property type="evidence" value="ECO:0007669"/>
    <property type="project" value="TreeGrafter"/>
</dbReference>
<keyword evidence="5 7" id="KW-0413">Isomerase</keyword>
<organism evidence="8 9">
    <name type="scientific">Selenomonas montiformis</name>
    <dbReference type="NCBI Taxonomy" id="2652285"/>
    <lineage>
        <taxon>Bacteria</taxon>
        <taxon>Bacillati</taxon>
        <taxon>Bacillota</taxon>
        <taxon>Negativicutes</taxon>
        <taxon>Selenomonadales</taxon>
        <taxon>Selenomonadaceae</taxon>
        <taxon>Selenomonas</taxon>
    </lineage>
</organism>
<accession>A0A6I2UXU8</accession>
<reference evidence="8 9" key="1">
    <citation type="submission" date="2019-08" db="EMBL/GenBank/DDBJ databases">
        <title>In-depth cultivation of the pig gut microbiome towards novel bacterial diversity and tailored functional studies.</title>
        <authorList>
            <person name="Wylensek D."/>
            <person name="Hitch T.C.A."/>
            <person name="Clavel T."/>
        </authorList>
    </citation>
    <scope>NUCLEOTIDE SEQUENCE [LARGE SCALE GENOMIC DNA]</scope>
    <source>
        <strain evidence="9">WCA-380-WT-3B3</strain>
    </source>
</reference>
<evidence type="ECO:0000256" key="3">
    <source>
        <dbReference type="ARBA" id="ARBA00005081"/>
    </source>
</evidence>
<dbReference type="GO" id="GO:0005829">
    <property type="term" value="C:cytosol"/>
    <property type="evidence" value="ECO:0007669"/>
    <property type="project" value="TreeGrafter"/>
</dbReference>
<gene>
    <name evidence="7" type="primary">nanE</name>
    <name evidence="8" type="ORF">FYJ78_04620</name>
</gene>
<evidence type="ECO:0000256" key="1">
    <source>
        <dbReference type="ARBA" id="ARBA00000056"/>
    </source>
</evidence>
<dbReference type="GO" id="GO:0005975">
    <property type="term" value="P:carbohydrate metabolic process"/>
    <property type="evidence" value="ECO:0007669"/>
    <property type="project" value="UniProtKB-UniRule"/>
</dbReference>
<comment type="caution">
    <text evidence="8">The sequence shown here is derived from an EMBL/GenBank/DDBJ whole genome shotgun (WGS) entry which is preliminary data.</text>
</comment>
<dbReference type="PANTHER" id="PTHR36204">
    <property type="entry name" value="N-ACETYLMANNOSAMINE-6-PHOSPHATE 2-EPIMERASE-RELATED"/>
    <property type="match status" value="1"/>
</dbReference>
<dbReference type="InterPro" id="IPR007260">
    <property type="entry name" value="NanE"/>
</dbReference>
<keyword evidence="6 7" id="KW-0119">Carbohydrate metabolism</keyword>
<protein>
    <recommendedName>
        <fullName evidence="7">Putative N-acetylmannosamine-6-phosphate 2-epimerase</fullName>
        <ecNumber evidence="7">5.1.3.9</ecNumber>
    </recommendedName>
    <alternativeName>
        <fullName evidence="7">ManNAc-6-P epimerase</fullName>
    </alternativeName>
</protein>
<dbReference type="EMBL" id="VUNL01000004">
    <property type="protein sequence ID" value="MSV24481.1"/>
    <property type="molecule type" value="Genomic_DNA"/>
</dbReference>
<dbReference type="Proteomes" id="UP000430222">
    <property type="component" value="Unassembled WGS sequence"/>
</dbReference>
<dbReference type="HAMAP" id="MF_01235">
    <property type="entry name" value="ManNAc6P_epimer"/>
    <property type="match status" value="1"/>
</dbReference>
<dbReference type="CDD" id="cd04729">
    <property type="entry name" value="NanE"/>
    <property type="match status" value="1"/>
</dbReference>
<dbReference type="InterPro" id="IPR013785">
    <property type="entry name" value="Aldolase_TIM"/>
</dbReference>
<dbReference type="SUPFAM" id="SSF51366">
    <property type="entry name" value="Ribulose-phoshate binding barrel"/>
    <property type="match status" value="1"/>
</dbReference>
<keyword evidence="9" id="KW-1185">Reference proteome</keyword>
<dbReference type="InterPro" id="IPR011060">
    <property type="entry name" value="RibuloseP-bd_barrel"/>
</dbReference>
<dbReference type="Gene3D" id="3.20.20.70">
    <property type="entry name" value="Aldolase class I"/>
    <property type="match status" value="1"/>
</dbReference>
<dbReference type="Pfam" id="PF04131">
    <property type="entry name" value="NanE"/>
    <property type="match status" value="1"/>
</dbReference>
<proteinExistence type="inferred from homology"/>
<evidence type="ECO:0000313" key="9">
    <source>
        <dbReference type="Proteomes" id="UP000430222"/>
    </source>
</evidence>
<dbReference type="UniPathway" id="UPA00629">
    <property type="reaction ID" value="UER00682"/>
</dbReference>
<dbReference type="PANTHER" id="PTHR36204:SF1">
    <property type="entry name" value="N-ACETYLMANNOSAMINE-6-PHOSPHATE 2-EPIMERASE-RELATED"/>
    <property type="match status" value="1"/>
</dbReference>
<dbReference type="EC" id="5.1.3.9" evidence="7"/>
<name>A0A6I2UXU8_9FIRM</name>
<evidence type="ECO:0000313" key="8">
    <source>
        <dbReference type="EMBL" id="MSV24481.1"/>
    </source>
</evidence>
<evidence type="ECO:0000256" key="7">
    <source>
        <dbReference type="HAMAP-Rule" id="MF_01235"/>
    </source>
</evidence>
<sequence>MFSFAELKGRLIVSCQALPDEPLYGAPIMGRMALAAKEGGAAAIRAQGTADIRAIRELAGLPVFGLIKRSYADSDIYITPTSGEVRELIAAGCEVIALDMTDRVRPQGERTEDLVALIHAAGRAVLADISTYEEGLEAAGIGADAVATTMSGYTPYSPQTDGPDIALVKRLAAALPVPVFAEGRIRTGEEVKAVMQAGAFAPIIGSAITRPQCIAASFARALAPESSRSVRADHDGRTG</sequence>
<evidence type="ECO:0000256" key="2">
    <source>
        <dbReference type="ARBA" id="ARBA00002147"/>
    </source>
</evidence>
<dbReference type="GO" id="GO:0019262">
    <property type="term" value="P:N-acetylneuraminate catabolic process"/>
    <property type="evidence" value="ECO:0007669"/>
    <property type="project" value="UniProtKB-UniRule"/>
</dbReference>
<dbReference type="RefSeq" id="WP_154620255.1">
    <property type="nucleotide sequence ID" value="NZ_VUNL01000004.1"/>
</dbReference>
<dbReference type="AlphaFoldDB" id="A0A6I2UXU8"/>